<reference evidence="3 4" key="2">
    <citation type="submission" date="2020-02" db="EMBL/GenBank/DDBJ databases">
        <title>The new genus of Enterobacteriales.</title>
        <authorList>
            <person name="Kim I.S."/>
        </authorList>
    </citation>
    <scope>NUCLEOTIDE SEQUENCE [LARGE SCALE GENOMIC DNA]</scope>
    <source>
        <strain evidence="3 4">SAP-6</strain>
    </source>
</reference>
<proteinExistence type="predicted"/>
<keyword evidence="1" id="KW-1133">Transmembrane helix</keyword>
<organism evidence="3 4">
    <name type="scientific">Acerihabitans arboris</name>
    <dbReference type="NCBI Taxonomy" id="2691583"/>
    <lineage>
        <taxon>Bacteria</taxon>
        <taxon>Pseudomonadati</taxon>
        <taxon>Pseudomonadota</taxon>
        <taxon>Gammaproteobacteria</taxon>
        <taxon>Enterobacterales</taxon>
        <taxon>Pectobacteriaceae</taxon>
        <taxon>Acerihabitans</taxon>
    </lineage>
</organism>
<reference evidence="3 4" key="1">
    <citation type="submission" date="2019-12" db="EMBL/GenBank/DDBJ databases">
        <authorList>
            <person name="Lee S.D."/>
        </authorList>
    </citation>
    <scope>NUCLEOTIDE SEQUENCE [LARGE SCALE GENOMIC DNA]</scope>
    <source>
        <strain evidence="3 4">SAP-6</strain>
    </source>
</reference>
<dbReference type="EMBL" id="WUBS01000002">
    <property type="protein sequence ID" value="NDL61663.1"/>
    <property type="molecule type" value="Genomic_DNA"/>
</dbReference>
<dbReference type="RefSeq" id="WP_162364353.1">
    <property type="nucleotide sequence ID" value="NZ_WUBS01000002.1"/>
</dbReference>
<evidence type="ECO:0000313" key="4">
    <source>
        <dbReference type="Proteomes" id="UP000461443"/>
    </source>
</evidence>
<feature type="transmembrane region" description="Helical" evidence="1">
    <location>
        <begin position="96"/>
        <end position="125"/>
    </location>
</feature>
<name>A0A845SA57_9GAMM</name>
<feature type="transmembrane region" description="Helical" evidence="1">
    <location>
        <begin position="137"/>
        <end position="157"/>
    </location>
</feature>
<evidence type="ECO:0000313" key="3">
    <source>
        <dbReference type="EMBL" id="NDL61663.1"/>
    </source>
</evidence>
<keyword evidence="1" id="KW-0812">Transmembrane</keyword>
<dbReference type="InterPro" id="IPR009936">
    <property type="entry name" value="DUF1468"/>
</dbReference>
<dbReference type="Proteomes" id="UP000461443">
    <property type="component" value="Unassembled WGS sequence"/>
</dbReference>
<evidence type="ECO:0000256" key="1">
    <source>
        <dbReference type="SAM" id="Phobius"/>
    </source>
</evidence>
<keyword evidence="4" id="KW-1185">Reference proteome</keyword>
<comment type="caution">
    <text evidence="3">The sequence shown here is derived from an EMBL/GenBank/DDBJ whole genome shotgun (WGS) entry which is preliminary data.</text>
</comment>
<protein>
    <submittedName>
        <fullName evidence="3">Tripartite tricarboxylate transporter TctB family protein</fullName>
    </submittedName>
</protein>
<dbReference type="AlphaFoldDB" id="A0A845SA57"/>
<evidence type="ECO:0000259" key="2">
    <source>
        <dbReference type="Pfam" id="PF07331"/>
    </source>
</evidence>
<accession>A0A845SA57</accession>
<feature type="transmembrane region" description="Helical" evidence="1">
    <location>
        <begin position="56"/>
        <end position="76"/>
    </location>
</feature>
<sequence length="170" mass="18234">MDNFSSPASAAARRRGGSAIRNHQDFWSGWLFLFIGCGFSALAGQYPIGAASRMGAGFFPLCLGLLLAVFGLLVILSSLSRRGRADPMPSWKPGKLIWILGATTVFALLLEPAGLVISLLLLVFISSKASDRFTVKGTLANAAVLVTLNVTLFIWGLDQLIPVWPAFITH</sequence>
<feature type="transmembrane region" description="Helical" evidence="1">
    <location>
        <begin position="26"/>
        <end position="44"/>
    </location>
</feature>
<feature type="domain" description="DUF1468" evidence="2">
    <location>
        <begin position="27"/>
        <end position="159"/>
    </location>
</feature>
<gene>
    <name evidence="3" type="ORF">GRH90_02645</name>
</gene>
<keyword evidence="1" id="KW-0472">Membrane</keyword>
<dbReference type="Pfam" id="PF07331">
    <property type="entry name" value="TctB"/>
    <property type="match status" value="1"/>
</dbReference>